<dbReference type="Gene3D" id="3.30.200.20">
    <property type="entry name" value="Phosphorylase Kinase, domain 1"/>
    <property type="match status" value="1"/>
</dbReference>
<dbReference type="Gene3D" id="3.90.1200.10">
    <property type="match status" value="1"/>
</dbReference>
<dbReference type="GO" id="GO:0016740">
    <property type="term" value="F:transferase activity"/>
    <property type="evidence" value="ECO:0007669"/>
    <property type="project" value="UniProtKB-KW"/>
</dbReference>
<dbReference type="Pfam" id="PF01636">
    <property type="entry name" value="APH"/>
    <property type="match status" value="1"/>
</dbReference>
<dbReference type="SUPFAM" id="SSF56112">
    <property type="entry name" value="Protein kinase-like (PK-like)"/>
    <property type="match status" value="1"/>
</dbReference>
<proteinExistence type="predicted"/>
<organism evidence="2 3">
    <name type="scientific">SAR86 cluster bacterium</name>
    <dbReference type="NCBI Taxonomy" id="2030880"/>
    <lineage>
        <taxon>Bacteria</taxon>
        <taxon>Pseudomonadati</taxon>
        <taxon>Pseudomonadota</taxon>
        <taxon>Gammaproteobacteria</taxon>
        <taxon>SAR86 cluster</taxon>
    </lineage>
</organism>
<protein>
    <submittedName>
        <fullName evidence="2">Phosphotransferase</fullName>
    </submittedName>
</protein>
<dbReference type="InterPro" id="IPR002575">
    <property type="entry name" value="Aminoglycoside_PTrfase"/>
</dbReference>
<accession>A0A2A4X2N6</accession>
<comment type="caution">
    <text evidence="2">The sequence shown here is derived from an EMBL/GenBank/DDBJ whole genome shotgun (WGS) entry which is preliminary data.</text>
</comment>
<dbReference type="Proteomes" id="UP000218767">
    <property type="component" value="Unassembled WGS sequence"/>
</dbReference>
<evidence type="ECO:0000259" key="1">
    <source>
        <dbReference type="Pfam" id="PF01636"/>
    </source>
</evidence>
<reference evidence="3" key="1">
    <citation type="submission" date="2017-08" db="EMBL/GenBank/DDBJ databases">
        <title>A dynamic microbial community with high functional redundancy inhabits the cold, oxic subseafloor aquifer.</title>
        <authorList>
            <person name="Tully B.J."/>
            <person name="Wheat C.G."/>
            <person name="Glazer B.T."/>
            <person name="Huber J.A."/>
        </authorList>
    </citation>
    <scope>NUCLEOTIDE SEQUENCE [LARGE SCALE GENOMIC DNA]</scope>
</reference>
<dbReference type="InterPro" id="IPR011009">
    <property type="entry name" value="Kinase-like_dom_sf"/>
</dbReference>
<feature type="domain" description="Aminoglycoside phosphotransferase" evidence="1">
    <location>
        <begin position="30"/>
        <end position="267"/>
    </location>
</feature>
<dbReference type="EMBL" id="NVUL01000052">
    <property type="protein sequence ID" value="PCI76810.1"/>
    <property type="molecule type" value="Genomic_DNA"/>
</dbReference>
<evidence type="ECO:0000313" key="2">
    <source>
        <dbReference type="EMBL" id="PCI76810.1"/>
    </source>
</evidence>
<sequence>MNDSRKAQLNAWVNGQLSQLLELGSVDIELTTVSGDASFRRYFRAQLPEQSFIAVDAPPDNESSELFVEIAGYLREAGVKSPKVFAKNYAEGFLLLEDFGDRLYLPRLLTLQDGGMDSISEYQVESLYKDAIRALVKIQSKVDKKRLAPYNREKLRTEMQLFEDWFCKRFLGLDLSASDHELIASAFTFLEEAALGQTQLAVHRDYHSRNLLILDDAKFAEGEGPGIIDFQDAMAGAYSYDLVSLLRDCYIRWSPDLVESLALHYFELASSAGLVEGVAASQFRRDFDLMGLQRNFKVMGIFSRLCIRDNKPQYLADIPLVIQYFLEVACKYEEMAPFLDWFETNVLIVAKAKLNLEL</sequence>
<gene>
    <name evidence="2" type="ORF">COB20_09645</name>
</gene>
<keyword evidence="2" id="KW-0808">Transferase</keyword>
<evidence type="ECO:0000313" key="3">
    <source>
        <dbReference type="Proteomes" id="UP000218767"/>
    </source>
</evidence>
<dbReference type="AlphaFoldDB" id="A0A2A4X2N6"/>
<name>A0A2A4X2N6_9GAMM</name>